<dbReference type="Proteomes" id="UP000481033">
    <property type="component" value="Unassembled WGS sequence"/>
</dbReference>
<dbReference type="EMBL" id="QXHD01000004">
    <property type="protein sequence ID" value="NEZ56064.1"/>
    <property type="molecule type" value="Genomic_DNA"/>
</dbReference>
<sequence length="146" mass="16496">MLKYRGVSYNYQPTELGTRPTGDVGKYRGQDIQFKTVENPPPAYPFEAKLVYRGVPYTVGETMAESTPITTVAETAPVECLSIKAWMRSLVMKHLRNIRRREHSMLVRAAKDIGLPMENAAEYESHIQGKIPHDFAGYDRSKSAMS</sequence>
<accession>A0A6M0RIM7</accession>
<dbReference type="Pfam" id="PF14105">
    <property type="entry name" value="DUF4278"/>
    <property type="match status" value="1"/>
</dbReference>
<dbReference type="AlphaFoldDB" id="A0A6M0RIM7"/>
<reference evidence="1 2" key="1">
    <citation type="journal article" date="2020" name="Microb. Ecol.">
        <title>Ecogenomics of the Marine Benthic Filamentous Cyanobacterium Adonisia.</title>
        <authorList>
            <person name="Walter J.M."/>
            <person name="Coutinho F.H."/>
            <person name="Leomil L."/>
            <person name="Hargreaves P.I."/>
            <person name="Campeao M.E."/>
            <person name="Vieira V.V."/>
            <person name="Silva B.S."/>
            <person name="Fistarol G.O."/>
            <person name="Salomon P.S."/>
            <person name="Sawabe T."/>
            <person name="Mino S."/>
            <person name="Hosokawa M."/>
            <person name="Miyashita H."/>
            <person name="Maruyama F."/>
            <person name="van Verk M.C."/>
            <person name="Dutilh B.E."/>
            <person name="Thompson C.C."/>
            <person name="Thompson F.L."/>
        </authorList>
    </citation>
    <scope>NUCLEOTIDE SEQUENCE [LARGE SCALE GENOMIC DNA]</scope>
    <source>
        <strain evidence="1 2">CCMR0081</strain>
    </source>
</reference>
<organism evidence="1 2">
    <name type="scientific">Adonisia turfae CCMR0081</name>
    <dbReference type="NCBI Taxonomy" id="2292702"/>
    <lineage>
        <taxon>Bacteria</taxon>
        <taxon>Bacillati</taxon>
        <taxon>Cyanobacteriota</taxon>
        <taxon>Adonisia</taxon>
        <taxon>Adonisia turfae</taxon>
    </lineage>
</organism>
<name>A0A6M0RIM7_9CYAN</name>
<proteinExistence type="predicted"/>
<dbReference type="RefSeq" id="WP_163697984.1">
    <property type="nucleotide sequence ID" value="NZ_QXHD01000004.1"/>
</dbReference>
<dbReference type="InterPro" id="IPR025458">
    <property type="entry name" value="DUF4278"/>
</dbReference>
<gene>
    <name evidence="1" type="ORF">DXZ20_10335</name>
</gene>
<evidence type="ECO:0000313" key="2">
    <source>
        <dbReference type="Proteomes" id="UP000481033"/>
    </source>
</evidence>
<evidence type="ECO:0000313" key="1">
    <source>
        <dbReference type="EMBL" id="NEZ56064.1"/>
    </source>
</evidence>
<keyword evidence="2" id="KW-1185">Reference proteome</keyword>
<comment type="caution">
    <text evidence="1">The sequence shown here is derived from an EMBL/GenBank/DDBJ whole genome shotgun (WGS) entry which is preliminary data.</text>
</comment>
<protein>
    <submittedName>
        <fullName evidence="1">DUF4278 domain-containing protein</fullName>
    </submittedName>
</protein>